<keyword evidence="2" id="KW-0479">Metal-binding</keyword>
<dbReference type="GO" id="GO:0046872">
    <property type="term" value="F:metal ion binding"/>
    <property type="evidence" value="ECO:0007669"/>
    <property type="project" value="UniProtKB-KW"/>
</dbReference>
<dbReference type="AlphaFoldDB" id="A0A6P8IKK9"/>
<dbReference type="InterPro" id="IPR011234">
    <property type="entry name" value="Fumarylacetoacetase-like_C"/>
</dbReference>
<evidence type="ECO:0000313" key="4">
    <source>
        <dbReference type="Proteomes" id="UP000515163"/>
    </source>
</evidence>
<gene>
    <name evidence="5" type="primary">LOC116302201</name>
</gene>
<dbReference type="GO" id="GO:0006107">
    <property type="term" value="P:oxaloacetate metabolic process"/>
    <property type="evidence" value="ECO:0007669"/>
    <property type="project" value="UniProtKB-ARBA"/>
</dbReference>
<dbReference type="InterPro" id="IPR036663">
    <property type="entry name" value="Fumarylacetoacetase_C_sf"/>
</dbReference>
<dbReference type="Proteomes" id="UP000515163">
    <property type="component" value="Unplaced"/>
</dbReference>
<dbReference type="Pfam" id="PF01557">
    <property type="entry name" value="FAA_hydrolase"/>
    <property type="match status" value="1"/>
</dbReference>
<reference evidence="5" key="1">
    <citation type="submission" date="2025-08" db="UniProtKB">
        <authorList>
            <consortium name="RefSeq"/>
        </authorList>
    </citation>
    <scope>IDENTIFICATION</scope>
    <source>
        <tissue evidence="5">Tentacle</tissue>
    </source>
</reference>
<dbReference type="Gene3D" id="3.90.850.10">
    <property type="entry name" value="Fumarylacetoacetase-like, C-terminal domain"/>
    <property type="match status" value="1"/>
</dbReference>
<dbReference type="InterPro" id="IPR051121">
    <property type="entry name" value="FAH"/>
</dbReference>
<name>A0A6P8IKK9_ACTTE</name>
<evidence type="ECO:0000259" key="3">
    <source>
        <dbReference type="Pfam" id="PF01557"/>
    </source>
</evidence>
<proteinExistence type="inferred from homology"/>
<dbReference type="OrthoDB" id="411064at2759"/>
<protein>
    <submittedName>
        <fullName evidence="5">Fumarylacetoacetate hydrolase domain-containing protein 2-like</fullName>
    </submittedName>
</protein>
<dbReference type="FunCoup" id="A0A6P8IKK9">
    <property type="interactions" value="331"/>
</dbReference>
<comment type="similarity">
    <text evidence="1">Belongs to the FAH family.</text>
</comment>
<dbReference type="KEGG" id="aten:116302201"/>
<accession>A0A6P8IKK9</accession>
<dbReference type="InParanoid" id="A0A6P8IKK9"/>
<keyword evidence="4" id="KW-1185">Reference proteome</keyword>
<organism evidence="4 5">
    <name type="scientific">Actinia tenebrosa</name>
    <name type="common">Australian red waratah sea anemone</name>
    <dbReference type="NCBI Taxonomy" id="6105"/>
    <lineage>
        <taxon>Eukaryota</taxon>
        <taxon>Metazoa</taxon>
        <taxon>Cnidaria</taxon>
        <taxon>Anthozoa</taxon>
        <taxon>Hexacorallia</taxon>
        <taxon>Actiniaria</taxon>
        <taxon>Actiniidae</taxon>
        <taxon>Actinia</taxon>
    </lineage>
</organism>
<dbReference type="FunFam" id="3.90.850.10:FF:000002">
    <property type="entry name" value="2-hydroxyhepta-2,4-diene-1,7-dioate isomerase"/>
    <property type="match status" value="1"/>
</dbReference>
<dbReference type="SUPFAM" id="SSF56529">
    <property type="entry name" value="FAH"/>
    <property type="match status" value="1"/>
</dbReference>
<dbReference type="PANTHER" id="PTHR42796">
    <property type="entry name" value="FUMARYLACETOACETATE HYDROLASE DOMAIN-CONTAINING PROTEIN 2A-RELATED"/>
    <property type="match status" value="1"/>
</dbReference>
<evidence type="ECO:0000256" key="2">
    <source>
        <dbReference type="ARBA" id="ARBA00022723"/>
    </source>
</evidence>
<dbReference type="GeneID" id="116302201"/>
<dbReference type="RefSeq" id="XP_031567292.1">
    <property type="nucleotide sequence ID" value="XM_031711432.1"/>
</dbReference>
<feature type="domain" description="Fumarylacetoacetase-like C-terminal" evidence="3">
    <location>
        <begin position="79"/>
        <end position="285"/>
    </location>
</feature>
<dbReference type="GO" id="GO:0050163">
    <property type="term" value="F:oxaloacetate tautomerase activity"/>
    <property type="evidence" value="ECO:0007669"/>
    <property type="project" value="UniProtKB-ARBA"/>
</dbReference>
<evidence type="ECO:0000313" key="5">
    <source>
        <dbReference type="RefSeq" id="XP_031567292.1"/>
    </source>
</evidence>
<evidence type="ECO:0000256" key="1">
    <source>
        <dbReference type="ARBA" id="ARBA00010211"/>
    </source>
</evidence>
<dbReference type="PANTHER" id="PTHR42796:SF4">
    <property type="entry name" value="FUMARYLACETOACETATE HYDROLASE DOMAIN-CONTAINING PROTEIN 2A"/>
    <property type="match status" value="1"/>
</dbReference>
<sequence length="288" mass="31932">MRLVQFEFKERMSVGVELVDGGDLVDLHSVDSSIPTDMKNFLESFEDSKAKAQRILESGKGVISRAEVKLKAPIYNPEKVLCGGMNYVDHCREQNAPIPKEPVFFSKFANAIIGTGDPIILNSEVKELDYEVELAFIIGKKGKNIKEEDAMNHVAGYTVAHDVSERYWQLQKNAGQWFLGKTFDTFCPLGPALVTKDSVSDVNKLGIRCCVNGQVRQDSNTENLIFKIPTIIAFVSRLCTLKCGDVILTGTPPGVGVFRKPPIFLKDGDVVQCEIDEIGCIKNQIQTE</sequence>